<comment type="caution">
    <text evidence="9">The sequence shown here is derived from an EMBL/GenBank/DDBJ whole genome shotgun (WGS) entry which is preliminary data.</text>
</comment>
<evidence type="ECO:0000256" key="7">
    <source>
        <dbReference type="SAM" id="MobiDB-lite"/>
    </source>
</evidence>
<gene>
    <name evidence="9" type="ORF">QE152_g32585</name>
</gene>
<keyword evidence="3" id="KW-0862">Zinc</keyword>
<feature type="compositionally biased region" description="Basic residues" evidence="7">
    <location>
        <begin position="76"/>
        <end position="97"/>
    </location>
</feature>
<keyword evidence="1" id="KW-0479">Metal-binding</keyword>
<organism evidence="9 10">
    <name type="scientific">Popillia japonica</name>
    <name type="common">Japanese beetle</name>
    <dbReference type="NCBI Taxonomy" id="7064"/>
    <lineage>
        <taxon>Eukaryota</taxon>
        <taxon>Metazoa</taxon>
        <taxon>Ecdysozoa</taxon>
        <taxon>Arthropoda</taxon>
        <taxon>Hexapoda</taxon>
        <taxon>Insecta</taxon>
        <taxon>Pterygota</taxon>
        <taxon>Neoptera</taxon>
        <taxon>Endopterygota</taxon>
        <taxon>Coleoptera</taxon>
        <taxon>Polyphaga</taxon>
        <taxon>Scarabaeiformia</taxon>
        <taxon>Scarabaeidae</taxon>
        <taxon>Rutelinae</taxon>
        <taxon>Popillia</taxon>
    </lineage>
</organism>
<dbReference type="GO" id="GO:0008270">
    <property type="term" value="F:zinc ion binding"/>
    <property type="evidence" value="ECO:0007669"/>
    <property type="project" value="UniProtKB-KW"/>
</dbReference>
<evidence type="ECO:0000313" key="9">
    <source>
        <dbReference type="EMBL" id="KAK9695410.1"/>
    </source>
</evidence>
<evidence type="ECO:0000256" key="3">
    <source>
        <dbReference type="ARBA" id="ARBA00022833"/>
    </source>
</evidence>
<reference evidence="9 10" key="1">
    <citation type="journal article" date="2024" name="BMC Genomics">
        <title>De novo assembly and annotation of Popillia japonica's genome with initial clues to its potential as an invasive pest.</title>
        <authorList>
            <person name="Cucini C."/>
            <person name="Boschi S."/>
            <person name="Funari R."/>
            <person name="Cardaioli E."/>
            <person name="Iannotti N."/>
            <person name="Marturano G."/>
            <person name="Paoli F."/>
            <person name="Bruttini M."/>
            <person name="Carapelli A."/>
            <person name="Frati F."/>
            <person name="Nardi F."/>
        </authorList>
    </citation>
    <scope>NUCLEOTIDE SEQUENCE [LARGE SCALE GENOMIC DNA]</scope>
    <source>
        <strain evidence="9">DMR45628</strain>
    </source>
</reference>
<dbReference type="PANTHER" id="PTHR31437">
    <property type="entry name" value="SREK1IP1 FAMILY MEMBER"/>
    <property type="match status" value="1"/>
</dbReference>
<keyword evidence="2 6" id="KW-0863">Zinc-finger</keyword>
<protein>
    <recommendedName>
        <fullName evidence="5">Protein SREK1IP1</fullName>
    </recommendedName>
</protein>
<dbReference type="PANTHER" id="PTHR31437:SF1">
    <property type="entry name" value="PROTEIN SREK1IP1"/>
    <property type="match status" value="1"/>
</dbReference>
<evidence type="ECO:0000256" key="5">
    <source>
        <dbReference type="ARBA" id="ARBA00039180"/>
    </source>
</evidence>
<feature type="domain" description="CCHC-type" evidence="8">
    <location>
        <begin position="21"/>
        <end position="36"/>
    </location>
</feature>
<sequence>MNNAYASRLLPPTKESARPACKKCGYAGHLTFQCRNFIKVDPNKEILLDVSSTSSESDQNYLTPLTELREKELKEKLRKVKHKKKDSKQRKKSKQKHTSSSSDTDTEKSSSEKDSQKHHKRKKHKEDKCKSKRKRVSSSDS</sequence>
<dbReference type="PROSITE" id="PS50158">
    <property type="entry name" value="ZF_CCHC"/>
    <property type="match status" value="1"/>
</dbReference>
<evidence type="ECO:0000256" key="4">
    <source>
        <dbReference type="ARBA" id="ARBA00037746"/>
    </source>
</evidence>
<dbReference type="GO" id="GO:0003676">
    <property type="term" value="F:nucleic acid binding"/>
    <property type="evidence" value="ECO:0007669"/>
    <property type="project" value="InterPro"/>
</dbReference>
<comment type="function">
    <text evidence="4">Possible splicing regulator involved in the control of cellular survival.</text>
</comment>
<feature type="compositionally biased region" description="Polar residues" evidence="7">
    <location>
        <begin position="50"/>
        <end position="63"/>
    </location>
</feature>
<dbReference type="InterPro" id="IPR001878">
    <property type="entry name" value="Znf_CCHC"/>
</dbReference>
<dbReference type="Proteomes" id="UP001458880">
    <property type="component" value="Unassembled WGS sequence"/>
</dbReference>
<accession>A0AAW1IYJ9</accession>
<evidence type="ECO:0000256" key="2">
    <source>
        <dbReference type="ARBA" id="ARBA00022771"/>
    </source>
</evidence>
<dbReference type="Pfam" id="PF13917">
    <property type="entry name" value="zf-CCHC_3"/>
    <property type="match status" value="1"/>
</dbReference>
<name>A0AAW1IYJ9_POPJA</name>
<evidence type="ECO:0000313" key="10">
    <source>
        <dbReference type="Proteomes" id="UP001458880"/>
    </source>
</evidence>
<keyword evidence="10" id="KW-1185">Reference proteome</keyword>
<dbReference type="EMBL" id="JASPKY010000482">
    <property type="protein sequence ID" value="KAK9695410.1"/>
    <property type="molecule type" value="Genomic_DNA"/>
</dbReference>
<feature type="compositionally biased region" description="Basic residues" evidence="7">
    <location>
        <begin position="116"/>
        <end position="141"/>
    </location>
</feature>
<dbReference type="AlphaFoldDB" id="A0AAW1IYJ9"/>
<feature type="region of interest" description="Disordered" evidence="7">
    <location>
        <begin position="50"/>
        <end position="141"/>
    </location>
</feature>
<evidence type="ECO:0000259" key="8">
    <source>
        <dbReference type="PROSITE" id="PS50158"/>
    </source>
</evidence>
<proteinExistence type="predicted"/>
<evidence type="ECO:0000256" key="1">
    <source>
        <dbReference type="ARBA" id="ARBA00022723"/>
    </source>
</evidence>
<feature type="compositionally biased region" description="Basic and acidic residues" evidence="7">
    <location>
        <begin position="105"/>
        <end position="115"/>
    </location>
</feature>
<evidence type="ECO:0000256" key="6">
    <source>
        <dbReference type="PROSITE-ProRule" id="PRU00047"/>
    </source>
</evidence>